<evidence type="ECO:0000313" key="2">
    <source>
        <dbReference type="EMBL" id="RPE77298.1"/>
    </source>
</evidence>
<feature type="compositionally biased region" description="Low complexity" evidence="1">
    <location>
        <begin position="75"/>
        <end position="89"/>
    </location>
</feature>
<keyword evidence="3" id="KW-1185">Reference proteome</keyword>
<gene>
    <name evidence="2" type="ORF">EDC50_2564</name>
</gene>
<dbReference type="AlphaFoldDB" id="A0A3N4V470"/>
<proteinExistence type="predicted"/>
<dbReference type="Proteomes" id="UP000269708">
    <property type="component" value="Unassembled WGS sequence"/>
</dbReference>
<evidence type="ECO:0000313" key="3">
    <source>
        <dbReference type="Proteomes" id="UP000269708"/>
    </source>
</evidence>
<feature type="region of interest" description="Disordered" evidence="1">
    <location>
        <begin position="75"/>
        <end position="108"/>
    </location>
</feature>
<name>A0A3N4V470_9GAMM</name>
<comment type="caution">
    <text evidence="2">The sequence shown here is derived from an EMBL/GenBank/DDBJ whole genome shotgun (WGS) entry which is preliminary data.</text>
</comment>
<organism evidence="2 3">
    <name type="scientific">Vulcaniibacterium tengchongense</name>
    <dbReference type="NCBI Taxonomy" id="1273429"/>
    <lineage>
        <taxon>Bacteria</taxon>
        <taxon>Pseudomonadati</taxon>
        <taxon>Pseudomonadota</taxon>
        <taxon>Gammaproteobacteria</taxon>
        <taxon>Lysobacterales</taxon>
        <taxon>Lysobacteraceae</taxon>
        <taxon>Vulcaniibacterium</taxon>
    </lineage>
</organism>
<accession>A0A3N4V470</accession>
<dbReference type="EMBL" id="RKQN01000003">
    <property type="protein sequence ID" value="RPE77298.1"/>
    <property type="molecule type" value="Genomic_DNA"/>
</dbReference>
<reference evidence="2 3" key="1">
    <citation type="submission" date="2018-11" db="EMBL/GenBank/DDBJ databases">
        <title>Genomic Encyclopedia of Type Strains, Phase IV (KMG-IV): sequencing the most valuable type-strain genomes for metagenomic binning, comparative biology and taxonomic classification.</title>
        <authorList>
            <person name="Goeker M."/>
        </authorList>
    </citation>
    <scope>NUCLEOTIDE SEQUENCE [LARGE SCALE GENOMIC DNA]</scope>
    <source>
        <strain evidence="2 3">DSM 25623</strain>
    </source>
</reference>
<sequence>MRRFPARRWGEAPGVCGRALFRPMRRARLCRLFSHALGELDMRQTTMWLAVGIALIGLQGGALAAGKRHKPAAKAEPVAAAAEEPADPATYKPKTQYDNTPYRFNMNQNGKRMTAEEFDAWMKARGIRVAKGKPAGAAPAQVAQSEAAGK</sequence>
<protein>
    <submittedName>
        <fullName evidence="2">Uncharacterized protein</fullName>
    </submittedName>
</protein>
<evidence type="ECO:0000256" key="1">
    <source>
        <dbReference type="SAM" id="MobiDB-lite"/>
    </source>
</evidence>